<reference evidence="4" key="1">
    <citation type="submission" date="2018-12" db="EMBL/GenBank/DDBJ databases">
        <title>Novel natural products biosynthetic potential of the class Ktedonobacteria.</title>
        <authorList>
            <person name="Zheng Y."/>
            <person name="Saitou A."/>
            <person name="Wang C.M."/>
            <person name="Toyoda A."/>
            <person name="Minakuchi Y."/>
            <person name="Sekiguchi Y."/>
            <person name="Ueda K."/>
            <person name="Takano H."/>
            <person name="Sakai Y."/>
            <person name="Yokota A."/>
            <person name="Yabe S."/>
        </authorList>
    </citation>
    <scope>NUCLEOTIDE SEQUENCE</scope>
    <source>
        <strain evidence="4">COM3</strain>
    </source>
</reference>
<dbReference type="EMBL" id="AP019376">
    <property type="protein sequence ID" value="BBH86549.1"/>
    <property type="molecule type" value="Genomic_DNA"/>
</dbReference>
<evidence type="ECO:0000313" key="4">
    <source>
        <dbReference type="EMBL" id="BBH86549.1"/>
    </source>
</evidence>
<dbReference type="Gene3D" id="3.90.1200.10">
    <property type="match status" value="1"/>
</dbReference>
<dbReference type="InterPro" id="IPR002575">
    <property type="entry name" value="Aminoglycoside_PTrfase"/>
</dbReference>
<feature type="domain" description="Aminoglycoside phosphotransferase" evidence="3">
    <location>
        <begin position="54"/>
        <end position="246"/>
    </location>
</feature>
<proteinExistence type="inferred from homology"/>
<comment type="similarity">
    <text evidence="1">Belongs to the pseudomonas-type ThrB family.</text>
</comment>
<organism evidence="4">
    <name type="scientific">Thermosporothrix sp. COM3</name>
    <dbReference type="NCBI Taxonomy" id="2490863"/>
    <lineage>
        <taxon>Bacteria</taxon>
        <taxon>Bacillati</taxon>
        <taxon>Chloroflexota</taxon>
        <taxon>Ktedonobacteria</taxon>
        <taxon>Ktedonobacterales</taxon>
        <taxon>Thermosporotrichaceae</taxon>
        <taxon>Thermosporothrix</taxon>
    </lineage>
</organism>
<evidence type="ECO:0000256" key="1">
    <source>
        <dbReference type="ARBA" id="ARBA00038240"/>
    </source>
</evidence>
<gene>
    <name evidence="4" type="ORF">KTC_13000</name>
</gene>
<dbReference type="PANTHER" id="PTHR21064">
    <property type="entry name" value="AMINOGLYCOSIDE PHOSPHOTRANSFERASE DOMAIN-CONTAINING PROTEIN-RELATED"/>
    <property type="match status" value="1"/>
</dbReference>
<protein>
    <recommendedName>
        <fullName evidence="3">Aminoglycoside phosphotransferase domain-containing protein</fullName>
    </recommendedName>
</protein>
<dbReference type="InterPro" id="IPR050249">
    <property type="entry name" value="Pseudomonas-type_ThrB"/>
</dbReference>
<dbReference type="GO" id="GO:0019202">
    <property type="term" value="F:amino acid kinase activity"/>
    <property type="evidence" value="ECO:0007669"/>
    <property type="project" value="TreeGrafter"/>
</dbReference>
<evidence type="ECO:0000256" key="2">
    <source>
        <dbReference type="SAM" id="MobiDB-lite"/>
    </source>
</evidence>
<dbReference type="Pfam" id="PF01636">
    <property type="entry name" value="APH"/>
    <property type="match status" value="1"/>
</dbReference>
<dbReference type="InterPro" id="IPR011009">
    <property type="entry name" value="Kinase-like_dom_sf"/>
</dbReference>
<sequence length="335" mass="38546">MGQHSRLRSWWQDNPADPDRPTLNNPDVKRLLMSRYPTSSAIDLGGTMSLNIHVVPENIVLRVHQPFVSRERLLAIQRVRQALTAQGLQVPLPEPNAPVLRCGKRWAEIEVYRPHQRLPHTFEAYCWLFQALGRLHHALSTCDNKVPRPLVATYAPPSSLRRWLTVTQQAVHDHPQAFEIAHYLGKLVRELRRQWHPASHLPQQLIHGDIHLSNVCQTPDKQAIYLDFGFLAYRPRIHDLAYALAFMLLALNGHQKPQDFAWHRIPLLLNAYETTAHTRLSEQERKALTPYTAAIPLYAAALDGFSYNPARQLQGRLPFLHLSEWLLTCPQLLQQ</sequence>
<name>A0A455SHZ3_9CHLR</name>
<dbReference type="SUPFAM" id="SSF56112">
    <property type="entry name" value="Protein kinase-like (PK-like)"/>
    <property type="match status" value="1"/>
</dbReference>
<dbReference type="AlphaFoldDB" id="A0A455SHZ3"/>
<dbReference type="PANTHER" id="PTHR21064:SF6">
    <property type="entry name" value="AMINOGLYCOSIDE PHOSPHOTRANSFERASE DOMAIN-CONTAINING PROTEIN"/>
    <property type="match status" value="1"/>
</dbReference>
<accession>A0A455SHZ3</accession>
<feature type="region of interest" description="Disordered" evidence="2">
    <location>
        <begin position="1"/>
        <end position="26"/>
    </location>
</feature>
<evidence type="ECO:0000259" key="3">
    <source>
        <dbReference type="Pfam" id="PF01636"/>
    </source>
</evidence>